<dbReference type="SUPFAM" id="SSF55469">
    <property type="entry name" value="FMN-dependent nitroreductase-like"/>
    <property type="match status" value="1"/>
</dbReference>
<reference evidence="6" key="1">
    <citation type="submission" date="2016-10" db="EMBL/GenBank/DDBJ databases">
        <authorList>
            <person name="Varghese N."/>
            <person name="Submissions S."/>
        </authorList>
    </citation>
    <scope>NUCLEOTIDE SEQUENCE [LARGE SCALE GENOMIC DNA]</scope>
    <source>
        <strain evidence="6">VPI 5359</strain>
    </source>
</reference>
<evidence type="ECO:0000313" key="5">
    <source>
        <dbReference type="EMBL" id="SDX74068.1"/>
    </source>
</evidence>
<dbReference type="GO" id="GO:0016491">
    <property type="term" value="F:oxidoreductase activity"/>
    <property type="evidence" value="ECO:0007669"/>
    <property type="project" value="UniProtKB-KW"/>
</dbReference>
<keyword evidence="1" id="KW-0285">Flavoprotein</keyword>
<evidence type="ECO:0000256" key="1">
    <source>
        <dbReference type="ARBA" id="ARBA00022630"/>
    </source>
</evidence>
<evidence type="ECO:0000256" key="2">
    <source>
        <dbReference type="ARBA" id="ARBA00022643"/>
    </source>
</evidence>
<dbReference type="EMBL" id="FNOU01000006">
    <property type="protein sequence ID" value="SDX74068.1"/>
    <property type="molecule type" value="Genomic_DNA"/>
</dbReference>
<dbReference type="InterPro" id="IPR029479">
    <property type="entry name" value="Nitroreductase"/>
</dbReference>
<feature type="domain" description="Nitroreductase" evidence="4">
    <location>
        <begin position="7"/>
        <end position="58"/>
    </location>
</feature>
<dbReference type="OrthoDB" id="9783470at2"/>
<organism evidence="5 6">
    <name type="scientific">Eubacterium barkeri</name>
    <name type="common">Clostridium barkeri</name>
    <dbReference type="NCBI Taxonomy" id="1528"/>
    <lineage>
        <taxon>Bacteria</taxon>
        <taxon>Bacillati</taxon>
        <taxon>Bacillota</taxon>
        <taxon>Clostridia</taxon>
        <taxon>Eubacteriales</taxon>
        <taxon>Eubacteriaceae</taxon>
        <taxon>Eubacterium</taxon>
    </lineage>
</organism>
<accession>A0A1H3E741</accession>
<protein>
    <submittedName>
        <fullName evidence="5">Nitroreductase</fullName>
    </submittedName>
</protein>
<sequence length="169" mass="18778">MNEIFLRHSVRRFSDLPVESEKIEKLLKAAMAAPTAGNQREWEFIVITDPALLGKIALASPYAKSAATAPLAIITLANLQTAHFPENWEQDLGAAMENILLEAVHLNLGGVWLGIAPMEDRMNQISKIFDLPEHIKPYAIATLGYPLAFPAEDGRDYDFSLVHYNGYTK</sequence>
<dbReference type="AlphaFoldDB" id="A0A1H3E741"/>
<evidence type="ECO:0000259" key="4">
    <source>
        <dbReference type="Pfam" id="PF00881"/>
    </source>
</evidence>
<dbReference type="PANTHER" id="PTHR23026">
    <property type="entry name" value="NADPH NITROREDUCTASE"/>
    <property type="match status" value="1"/>
</dbReference>
<feature type="domain" description="Nitroreductase" evidence="4">
    <location>
        <begin position="84"/>
        <end position="145"/>
    </location>
</feature>
<keyword evidence="3" id="KW-0560">Oxidoreductase</keyword>
<keyword evidence="2" id="KW-0288">FMN</keyword>
<dbReference type="RefSeq" id="WP_090244248.1">
    <property type="nucleotide sequence ID" value="NZ_FNOU01000006.1"/>
</dbReference>
<dbReference type="STRING" id="1528.SAMN04488579_106117"/>
<evidence type="ECO:0000256" key="3">
    <source>
        <dbReference type="ARBA" id="ARBA00023002"/>
    </source>
</evidence>
<dbReference type="Pfam" id="PF00881">
    <property type="entry name" value="Nitroreductase"/>
    <property type="match status" value="2"/>
</dbReference>
<dbReference type="InterPro" id="IPR050627">
    <property type="entry name" value="Nitroreductase/BluB"/>
</dbReference>
<dbReference type="InterPro" id="IPR000415">
    <property type="entry name" value="Nitroreductase-like"/>
</dbReference>
<dbReference type="CDD" id="cd02150">
    <property type="entry name" value="nitroreductase"/>
    <property type="match status" value="1"/>
</dbReference>
<dbReference type="Proteomes" id="UP000199652">
    <property type="component" value="Unassembled WGS sequence"/>
</dbReference>
<keyword evidence="6" id="KW-1185">Reference proteome</keyword>
<proteinExistence type="predicted"/>
<dbReference type="PANTHER" id="PTHR23026:SF90">
    <property type="entry name" value="IODOTYROSINE DEIODINASE 1"/>
    <property type="match status" value="1"/>
</dbReference>
<evidence type="ECO:0000313" key="6">
    <source>
        <dbReference type="Proteomes" id="UP000199652"/>
    </source>
</evidence>
<dbReference type="Gene3D" id="3.40.109.10">
    <property type="entry name" value="NADH Oxidase"/>
    <property type="match status" value="1"/>
</dbReference>
<name>A0A1H3E741_EUBBA</name>
<gene>
    <name evidence="5" type="ORF">SAMN04488579_106117</name>
</gene>